<evidence type="ECO:0000256" key="1">
    <source>
        <dbReference type="SAM" id="SignalP"/>
    </source>
</evidence>
<dbReference type="RefSeq" id="WP_106331038.1">
    <property type="nucleotide sequence ID" value="NZ_BOMO01000187.1"/>
</dbReference>
<proteinExistence type="predicted"/>
<feature type="chain" id="PRO_5015394048" description="Alpha amylase inhibitor" evidence="1">
    <location>
        <begin position="40"/>
        <end position="108"/>
    </location>
</feature>
<evidence type="ECO:0008006" key="4">
    <source>
        <dbReference type="Google" id="ProtNLM"/>
    </source>
</evidence>
<feature type="signal peptide" evidence="1">
    <location>
        <begin position="1"/>
        <end position="39"/>
    </location>
</feature>
<keyword evidence="1" id="KW-0732">Signal</keyword>
<evidence type="ECO:0000313" key="3">
    <source>
        <dbReference type="Proteomes" id="UP000239415"/>
    </source>
</evidence>
<dbReference type="EMBL" id="PVMZ01000044">
    <property type="protein sequence ID" value="PRX05981.1"/>
    <property type="molecule type" value="Genomic_DNA"/>
</dbReference>
<evidence type="ECO:0000313" key="2">
    <source>
        <dbReference type="EMBL" id="PRX05981.1"/>
    </source>
</evidence>
<gene>
    <name evidence="2" type="ORF">CLV67_1445</name>
</gene>
<protein>
    <recommendedName>
        <fullName evidence="4">Alpha amylase inhibitor</fullName>
    </recommendedName>
</protein>
<name>A0A2T0JEK1_9ACTN</name>
<comment type="caution">
    <text evidence="2">The sequence shown here is derived from an EMBL/GenBank/DDBJ whole genome shotgun (WGS) entry which is preliminary data.</text>
</comment>
<keyword evidence="3" id="KW-1185">Reference proteome</keyword>
<sequence length="108" mass="11521">MSTSSQSGRAFPHRTLGRLAAGGTAGLMLLLGAAAPAAAASLPSCASISHDVGLANQTIYVKNNCSYDLTVRVLKLGPVANPCFVVPARQKVGWRWARMWKYVMTERC</sequence>
<organism evidence="2 3">
    <name type="scientific">Actinoplanes italicus</name>
    <dbReference type="NCBI Taxonomy" id="113567"/>
    <lineage>
        <taxon>Bacteria</taxon>
        <taxon>Bacillati</taxon>
        <taxon>Actinomycetota</taxon>
        <taxon>Actinomycetes</taxon>
        <taxon>Micromonosporales</taxon>
        <taxon>Micromonosporaceae</taxon>
        <taxon>Actinoplanes</taxon>
    </lineage>
</organism>
<dbReference type="OrthoDB" id="3543061at2"/>
<reference evidence="2 3" key="1">
    <citation type="submission" date="2018-03" db="EMBL/GenBank/DDBJ databases">
        <title>Genomic Encyclopedia of Archaeal and Bacterial Type Strains, Phase II (KMG-II): from individual species to whole genera.</title>
        <authorList>
            <person name="Goeker M."/>
        </authorList>
    </citation>
    <scope>NUCLEOTIDE SEQUENCE [LARGE SCALE GENOMIC DNA]</scope>
    <source>
        <strain evidence="2 3">DSM 43146</strain>
    </source>
</reference>
<dbReference type="Proteomes" id="UP000239415">
    <property type="component" value="Unassembled WGS sequence"/>
</dbReference>
<accession>A0A2T0JEK1</accession>
<dbReference type="AlphaFoldDB" id="A0A2T0JEK1"/>